<dbReference type="RefSeq" id="WP_208262749.1">
    <property type="nucleotide sequence ID" value="NZ_JAGEOJ010000027.1"/>
</dbReference>
<dbReference type="EMBL" id="JAGEOJ010000027">
    <property type="protein sequence ID" value="MBO2454540.1"/>
    <property type="molecule type" value="Genomic_DNA"/>
</dbReference>
<feature type="region of interest" description="Disordered" evidence="1">
    <location>
        <begin position="42"/>
        <end position="62"/>
    </location>
</feature>
<evidence type="ECO:0000313" key="4">
    <source>
        <dbReference type="Proteomes" id="UP000669179"/>
    </source>
</evidence>
<name>A0A939TFM8_9ACTN</name>
<proteinExistence type="predicted"/>
<evidence type="ECO:0000256" key="2">
    <source>
        <dbReference type="SAM" id="SignalP"/>
    </source>
</evidence>
<feature type="signal peptide" evidence="2">
    <location>
        <begin position="1"/>
        <end position="20"/>
    </location>
</feature>
<protein>
    <recommendedName>
        <fullName evidence="5">DUF2690 domain-containing protein</fullName>
    </recommendedName>
</protein>
<evidence type="ECO:0000313" key="3">
    <source>
        <dbReference type="EMBL" id="MBO2454540.1"/>
    </source>
</evidence>
<evidence type="ECO:0000256" key="1">
    <source>
        <dbReference type="SAM" id="MobiDB-lite"/>
    </source>
</evidence>
<organism evidence="3 4">
    <name type="scientific">Actinomadura barringtoniae</name>
    <dbReference type="NCBI Taxonomy" id="1427535"/>
    <lineage>
        <taxon>Bacteria</taxon>
        <taxon>Bacillati</taxon>
        <taxon>Actinomycetota</taxon>
        <taxon>Actinomycetes</taxon>
        <taxon>Streptosporangiales</taxon>
        <taxon>Thermomonosporaceae</taxon>
        <taxon>Actinomadura</taxon>
    </lineage>
</organism>
<evidence type="ECO:0008006" key="5">
    <source>
        <dbReference type="Google" id="ProtNLM"/>
    </source>
</evidence>
<feature type="chain" id="PRO_5036922659" description="DUF2690 domain-containing protein" evidence="2">
    <location>
        <begin position="21"/>
        <end position="233"/>
    </location>
</feature>
<sequence>MLRALLLTAALVAIPVPAKADANCSQHSNGWLCGIGAASHTQGSAHGSTHGGGGASPPDNSLDVKPMCAPTGGADHCITLPETPKASTADVVQMARDAMMLPAPRPHTSPSPRTWVRLRTFLWLERSTWHPSTAAVSVDGQTVTMTGRPTSVVWNMGESSVTCQGPGSPHSPTCSYSYARSAAHPYDVSATVYYAVNWACSGACDTPSGAFGPLPATSHLRLTVGEIQTSATG</sequence>
<comment type="caution">
    <text evidence="3">The sequence shown here is derived from an EMBL/GenBank/DDBJ whole genome shotgun (WGS) entry which is preliminary data.</text>
</comment>
<dbReference type="AlphaFoldDB" id="A0A939TFM8"/>
<keyword evidence="4" id="KW-1185">Reference proteome</keyword>
<accession>A0A939TFM8</accession>
<reference evidence="3" key="1">
    <citation type="submission" date="2021-03" db="EMBL/GenBank/DDBJ databases">
        <authorList>
            <person name="Kanchanasin P."/>
            <person name="Saeng-In P."/>
            <person name="Phongsopitanun W."/>
            <person name="Yuki M."/>
            <person name="Kudo T."/>
            <person name="Ohkuma M."/>
            <person name="Tanasupawat S."/>
        </authorList>
    </citation>
    <scope>NUCLEOTIDE SEQUENCE</scope>
    <source>
        <strain evidence="3">GKU 128</strain>
    </source>
</reference>
<gene>
    <name evidence="3" type="ORF">J4573_46155</name>
</gene>
<dbReference type="Proteomes" id="UP000669179">
    <property type="component" value="Unassembled WGS sequence"/>
</dbReference>
<keyword evidence="2" id="KW-0732">Signal</keyword>